<dbReference type="InterPro" id="IPR001128">
    <property type="entry name" value="Cyt_P450"/>
</dbReference>
<dbReference type="InterPro" id="IPR002401">
    <property type="entry name" value="Cyt_P450_E_grp-I"/>
</dbReference>
<dbReference type="PROSITE" id="PS00086">
    <property type="entry name" value="CYTOCHROME_P450"/>
    <property type="match status" value="1"/>
</dbReference>
<dbReference type="EMBL" id="BMGG01000006">
    <property type="protein sequence ID" value="GGC73856.1"/>
    <property type="molecule type" value="Genomic_DNA"/>
</dbReference>
<dbReference type="GO" id="GO:0016705">
    <property type="term" value="F:oxidoreductase activity, acting on paired donors, with incorporation or reduction of molecular oxygen"/>
    <property type="evidence" value="ECO:0007669"/>
    <property type="project" value="InterPro"/>
</dbReference>
<reference evidence="9" key="2">
    <citation type="submission" date="2020-09" db="EMBL/GenBank/DDBJ databases">
        <authorList>
            <person name="Sun Q."/>
            <person name="Zhou Y."/>
        </authorList>
    </citation>
    <scope>NUCLEOTIDE SEQUENCE</scope>
    <source>
        <strain evidence="9">CGMCC 1.12919</strain>
    </source>
</reference>
<evidence type="ECO:0000256" key="6">
    <source>
        <dbReference type="ARBA" id="ARBA00023033"/>
    </source>
</evidence>
<dbReference type="GO" id="GO:0005506">
    <property type="term" value="F:iron ion binding"/>
    <property type="evidence" value="ECO:0007669"/>
    <property type="project" value="InterPro"/>
</dbReference>
<dbReference type="SUPFAM" id="SSF48264">
    <property type="entry name" value="Cytochrome P450"/>
    <property type="match status" value="1"/>
</dbReference>
<dbReference type="GO" id="GO:0004497">
    <property type="term" value="F:monooxygenase activity"/>
    <property type="evidence" value="ECO:0007669"/>
    <property type="project" value="UniProtKB-KW"/>
</dbReference>
<dbReference type="RefSeq" id="WP_188610499.1">
    <property type="nucleotide sequence ID" value="NZ_BMGG01000006.1"/>
</dbReference>
<name>A0A916UID8_9HYPH</name>
<dbReference type="Pfam" id="PF00067">
    <property type="entry name" value="p450"/>
    <property type="match status" value="1"/>
</dbReference>
<evidence type="ECO:0000256" key="8">
    <source>
        <dbReference type="RuleBase" id="RU000461"/>
    </source>
</evidence>
<evidence type="ECO:0000256" key="3">
    <source>
        <dbReference type="ARBA" id="ARBA00022723"/>
    </source>
</evidence>
<proteinExistence type="inferred from homology"/>
<evidence type="ECO:0000313" key="9">
    <source>
        <dbReference type="EMBL" id="GGC73856.1"/>
    </source>
</evidence>
<evidence type="ECO:0000256" key="7">
    <source>
        <dbReference type="PIRSR" id="PIRSR602401-1"/>
    </source>
</evidence>
<reference evidence="9" key="1">
    <citation type="journal article" date="2014" name="Int. J. Syst. Evol. Microbiol.">
        <title>Complete genome sequence of Corynebacterium casei LMG S-19264T (=DSM 44701T), isolated from a smear-ripened cheese.</title>
        <authorList>
            <consortium name="US DOE Joint Genome Institute (JGI-PGF)"/>
            <person name="Walter F."/>
            <person name="Albersmeier A."/>
            <person name="Kalinowski J."/>
            <person name="Ruckert C."/>
        </authorList>
    </citation>
    <scope>NUCLEOTIDE SEQUENCE</scope>
    <source>
        <strain evidence="9">CGMCC 1.12919</strain>
    </source>
</reference>
<keyword evidence="6 8" id="KW-0503">Monooxygenase</keyword>
<gene>
    <name evidence="9" type="primary">cyc</name>
    <name evidence="9" type="ORF">GCM10010994_35290</name>
</gene>
<evidence type="ECO:0000256" key="4">
    <source>
        <dbReference type="ARBA" id="ARBA00023002"/>
    </source>
</evidence>
<dbReference type="PANTHER" id="PTHR24291">
    <property type="entry name" value="CYTOCHROME P450 FAMILY 4"/>
    <property type="match status" value="1"/>
</dbReference>
<keyword evidence="4 8" id="KW-0560">Oxidoreductase</keyword>
<evidence type="ECO:0000256" key="1">
    <source>
        <dbReference type="ARBA" id="ARBA00010617"/>
    </source>
</evidence>
<dbReference type="GO" id="GO:0020037">
    <property type="term" value="F:heme binding"/>
    <property type="evidence" value="ECO:0007669"/>
    <property type="project" value="InterPro"/>
</dbReference>
<protein>
    <submittedName>
        <fullName evidence="9">Cytochrome P450</fullName>
    </submittedName>
</protein>
<dbReference type="InterPro" id="IPR017972">
    <property type="entry name" value="Cyt_P450_CS"/>
</dbReference>
<comment type="cofactor">
    <cofactor evidence="7">
        <name>heme</name>
        <dbReference type="ChEBI" id="CHEBI:30413"/>
    </cofactor>
</comment>
<dbReference type="Gene3D" id="1.10.630.10">
    <property type="entry name" value="Cytochrome P450"/>
    <property type="match status" value="1"/>
</dbReference>
<evidence type="ECO:0000313" key="10">
    <source>
        <dbReference type="Proteomes" id="UP000637002"/>
    </source>
</evidence>
<keyword evidence="3 7" id="KW-0479">Metal-binding</keyword>
<comment type="similarity">
    <text evidence="1 8">Belongs to the cytochrome P450 family.</text>
</comment>
<dbReference type="InterPro" id="IPR036396">
    <property type="entry name" value="Cyt_P450_sf"/>
</dbReference>
<dbReference type="PRINTS" id="PR00463">
    <property type="entry name" value="EP450I"/>
</dbReference>
<organism evidence="9 10">
    <name type="scientific">Chelatococcus reniformis</name>
    <dbReference type="NCBI Taxonomy" id="1494448"/>
    <lineage>
        <taxon>Bacteria</taxon>
        <taxon>Pseudomonadati</taxon>
        <taxon>Pseudomonadota</taxon>
        <taxon>Alphaproteobacteria</taxon>
        <taxon>Hyphomicrobiales</taxon>
        <taxon>Chelatococcaceae</taxon>
        <taxon>Chelatococcus</taxon>
    </lineage>
</organism>
<keyword evidence="2 7" id="KW-0349">Heme</keyword>
<accession>A0A916UID8</accession>
<keyword evidence="5 7" id="KW-0408">Iron</keyword>
<dbReference type="PRINTS" id="PR00385">
    <property type="entry name" value="P450"/>
</dbReference>
<keyword evidence="10" id="KW-1185">Reference proteome</keyword>
<dbReference type="InterPro" id="IPR050196">
    <property type="entry name" value="Cytochrome_P450_Monoox"/>
</dbReference>
<dbReference type="Proteomes" id="UP000637002">
    <property type="component" value="Unassembled WGS sequence"/>
</dbReference>
<feature type="binding site" description="axial binding residue" evidence="7">
    <location>
        <position position="401"/>
    </location>
    <ligand>
        <name>heme</name>
        <dbReference type="ChEBI" id="CHEBI:30413"/>
    </ligand>
    <ligandPart>
        <name>Fe</name>
        <dbReference type="ChEBI" id="CHEBI:18248"/>
    </ligandPart>
</feature>
<evidence type="ECO:0000256" key="2">
    <source>
        <dbReference type="ARBA" id="ARBA00022617"/>
    </source>
</evidence>
<dbReference type="AlphaFoldDB" id="A0A916UID8"/>
<comment type="caution">
    <text evidence="9">The sequence shown here is derived from an EMBL/GenBank/DDBJ whole genome shotgun (WGS) entry which is preliminary data.</text>
</comment>
<dbReference type="PANTHER" id="PTHR24291:SF50">
    <property type="entry name" value="BIFUNCTIONAL ALBAFLAVENONE MONOOXYGENASE_TERPENE SYNTHASE"/>
    <property type="match status" value="1"/>
</dbReference>
<sequence>MNAPPPHATIKAVVPAERRSKLTTLRYVLRNPLEGWPEEVYSAPMVRTRTMGHPTLFVMDPDLIREVMVEKADAFHKDPATKRALGPALGRGILTADGAHWRWQRRLASPVFRHENVQTFLPAIVAAAGRTHDEWADAEGRQIDVLHAMMRTTFDIIIQTMLAGAPDMDVDRVAESITAYLRTSGWAVAMALLRAPSWMPYPGRRRARRSGSYLRGALQQAITARRDSGASGSDLTGLLLAASDPETGQRMEDGDIVDNLLTFIAAGHETTSLTLSWSFYLLSRHPEVEAKVLAEIAAVAPQGVGPEHIERLVYTRQVVQEAMRLYPPASVLMRLAVADLTIGAEVVPAGTTVILPVFAIHHHEALWTDPYDFDPDRFGPEAVKARHRYAYIPFGAGPRICIGMGFALLEATAILATLIARYRLTPVRDTPPRPLLHVTLRPDGGMPMRIARRAARTR</sequence>
<evidence type="ECO:0000256" key="5">
    <source>
        <dbReference type="ARBA" id="ARBA00023004"/>
    </source>
</evidence>